<name>A0ABQ6MLD6_9STRA</name>
<dbReference type="Proteomes" id="UP001165060">
    <property type="component" value="Unassembled WGS sequence"/>
</dbReference>
<comment type="cofactor">
    <cofactor evidence="1">
        <name>Zn(2+)</name>
        <dbReference type="ChEBI" id="CHEBI:29105"/>
    </cofactor>
</comment>
<evidence type="ECO:0000313" key="7">
    <source>
        <dbReference type="Proteomes" id="UP001165060"/>
    </source>
</evidence>
<dbReference type="InterPro" id="IPR040626">
    <property type="entry name" value="Pepdidase_M14_N"/>
</dbReference>
<feature type="region of interest" description="Disordered" evidence="4">
    <location>
        <begin position="671"/>
        <end position="806"/>
    </location>
</feature>
<dbReference type="PANTHER" id="PTHR12756:SF45">
    <property type="entry name" value="CYTOSOLIC CARBOXYPEPTIDASE NNA1"/>
    <property type="match status" value="1"/>
</dbReference>
<dbReference type="Gene3D" id="3.40.630.10">
    <property type="entry name" value="Zn peptidases"/>
    <property type="match status" value="2"/>
</dbReference>
<feature type="region of interest" description="Disordered" evidence="4">
    <location>
        <begin position="625"/>
        <end position="655"/>
    </location>
</feature>
<reference evidence="6 7" key="1">
    <citation type="journal article" date="2023" name="Commun. Biol.">
        <title>Genome analysis of Parmales, the sister group of diatoms, reveals the evolutionary specialization of diatoms from phago-mixotrophs to photoautotrophs.</title>
        <authorList>
            <person name="Ban H."/>
            <person name="Sato S."/>
            <person name="Yoshikawa S."/>
            <person name="Yamada K."/>
            <person name="Nakamura Y."/>
            <person name="Ichinomiya M."/>
            <person name="Sato N."/>
            <person name="Blanc-Mathieu R."/>
            <person name="Endo H."/>
            <person name="Kuwata A."/>
            <person name="Ogata H."/>
        </authorList>
    </citation>
    <scope>NUCLEOTIDE SEQUENCE [LARGE SCALE GENOMIC DNA]</scope>
</reference>
<feature type="compositionally biased region" description="Pro residues" evidence="4">
    <location>
        <begin position="14"/>
        <end position="25"/>
    </location>
</feature>
<dbReference type="EMBL" id="BRYB01004290">
    <property type="protein sequence ID" value="GMI28654.1"/>
    <property type="molecule type" value="Genomic_DNA"/>
</dbReference>
<proteinExistence type="inferred from homology"/>
<feature type="compositionally biased region" description="Basic and acidic residues" evidence="4">
    <location>
        <begin position="717"/>
        <end position="728"/>
    </location>
</feature>
<evidence type="ECO:0000313" key="6">
    <source>
        <dbReference type="EMBL" id="GMI28654.1"/>
    </source>
</evidence>
<feature type="region of interest" description="Disordered" evidence="4">
    <location>
        <begin position="1"/>
        <end position="50"/>
    </location>
</feature>
<sequence length="806" mass="88749">ADAACAEPAEPAQPLHPPPADPPKANPYHLSTSPPPASRAPPAAGSGAGPCPVGLSGGGWPVRVRGVDPDVFGPVAYGGSNRLPGDATFLEEAARRGERAAGRCVYNYEDRYRFSRILSQDSLVFSSHFESGNLLTATRVQFGDGRDKSSGSAAVQEYDLHLHRDLHSHGHNQWFYFSAANTRRGVAVKFNIVNLGKPDSLFNEGMRPLMFSQDRATRGEGWGRVGENIKYYCNKTKAPEAKGRPKSDRLYYTLTFTHTFKASNDVCFFAMCYPYTYSDLSHYLYNLQLDPKRSKTFRREVLCKTLADNACDLLTITEPNCKSSEVLARRLGVVLTARVHPGESNASWIMEGIIDYLTSDCEGARDLRKKFVFKVVPMLNPDGVINGNYRTSLAGVDLNRRWDRPDPDLHPTIWNTKEMVRRFLKTRAVILQMDIHGHSRKEGLFTYGCVPDRGWEKYVKDKEESKRIDQLKKQMEEKQSTSDKAAAEEKALAFGGKVSASPPSEARKADEKRAEDEEKKSSELQIEGGLPDKLRARMFPRIFDRKCDSFIFRGCSFRMQGSKASTMRIVMYEELGITCSYTLEASFAGLDGRHFNENTLKSMGHDFCESLSHFAEYLELENQHQTIVSTRSPRPGDAAESPDLGESGDWGDNDSSYANSRKSSFAFPVNDDSGGGATSPTEFIIASSAGGGDSPAAGNGGLDDLLQQEMSYWNKKQGGELKKRLEGGKKKKKKRSSDPKKRLGSRRPRSESSAANQSAGKSVMEGSAAAARAAAGLKLPLPTRPDKGKGGAGKSPARRSFMEGVA</sequence>
<organism evidence="6 7">
    <name type="scientific">Tetraparma gracilis</name>
    <dbReference type="NCBI Taxonomy" id="2962635"/>
    <lineage>
        <taxon>Eukaryota</taxon>
        <taxon>Sar</taxon>
        <taxon>Stramenopiles</taxon>
        <taxon>Ochrophyta</taxon>
        <taxon>Bolidophyceae</taxon>
        <taxon>Parmales</taxon>
        <taxon>Triparmaceae</taxon>
        <taxon>Tetraparma</taxon>
    </lineage>
</organism>
<dbReference type="SUPFAM" id="SSF53187">
    <property type="entry name" value="Zn-dependent exopeptidases"/>
    <property type="match status" value="1"/>
</dbReference>
<evidence type="ECO:0000256" key="4">
    <source>
        <dbReference type="SAM" id="MobiDB-lite"/>
    </source>
</evidence>
<comment type="caution">
    <text evidence="6">The sequence shown here is derived from an EMBL/GenBank/DDBJ whole genome shotgun (WGS) entry which is preliminary data.</text>
</comment>
<feature type="compositionally biased region" description="Gly residues" evidence="4">
    <location>
        <begin position="689"/>
        <end position="701"/>
    </location>
</feature>
<protein>
    <recommendedName>
        <fullName evidence="5">Peptidase M14 domain-containing protein</fullName>
    </recommendedName>
</protein>
<evidence type="ECO:0000259" key="5">
    <source>
        <dbReference type="PROSITE" id="PS52035"/>
    </source>
</evidence>
<dbReference type="InterPro" id="IPR050821">
    <property type="entry name" value="Cytosolic_carboxypeptidase"/>
</dbReference>
<accession>A0ABQ6MLD6</accession>
<dbReference type="Gene3D" id="2.60.40.3120">
    <property type="match status" value="1"/>
</dbReference>
<dbReference type="Pfam" id="PF18027">
    <property type="entry name" value="Pepdidase_M14_N"/>
    <property type="match status" value="1"/>
</dbReference>
<feature type="domain" description="Peptidase M14" evidence="5">
    <location>
        <begin position="273"/>
        <end position="618"/>
    </location>
</feature>
<feature type="non-terminal residue" evidence="6">
    <location>
        <position position="1"/>
    </location>
</feature>
<dbReference type="PROSITE" id="PS52035">
    <property type="entry name" value="PEPTIDASE_M14"/>
    <property type="match status" value="1"/>
</dbReference>
<dbReference type="PANTHER" id="PTHR12756">
    <property type="entry name" value="CYTOSOLIC CARBOXYPEPTIDASE"/>
    <property type="match status" value="1"/>
</dbReference>
<feature type="compositionally biased region" description="Polar residues" evidence="4">
    <location>
        <begin position="751"/>
        <end position="760"/>
    </location>
</feature>
<feature type="active site" description="Proton donor/acceptor" evidence="3">
    <location>
        <position position="584"/>
    </location>
</feature>
<keyword evidence="7" id="KW-1185">Reference proteome</keyword>
<feature type="region of interest" description="Disordered" evidence="4">
    <location>
        <begin position="466"/>
        <end position="527"/>
    </location>
</feature>
<feature type="compositionally biased region" description="Basic and acidic residues" evidence="4">
    <location>
        <begin position="505"/>
        <end position="522"/>
    </location>
</feature>
<comment type="similarity">
    <text evidence="2 3">Belongs to the peptidase M14 family.</text>
</comment>
<feature type="compositionally biased region" description="Low complexity" evidence="4">
    <location>
        <begin position="1"/>
        <end position="13"/>
    </location>
</feature>
<evidence type="ECO:0000256" key="2">
    <source>
        <dbReference type="ARBA" id="ARBA00005988"/>
    </source>
</evidence>
<feature type="compositionally biased region" description="Basic and acidic residues" evidence="4">
    <location>
        <begin position="466"/>
        <end position="491"/>
    </location>
</feature>
<dbReference type="InterPro" id="IPR000834">
    <property type="entry name" value="Peptidase_M14"/>
</dbReference>
<gene>
    <name evidence="6" type="ORF">TeGR_g6937</name>
</gene>
<evidence type="ECO:0000256" key="1">
    <source>
        <dbReference type="ARBA" id="ARBA00001947"/>
    </source>
</evidence>
<dbReference type="Pfam" id="PF00246">
    <property type="entry name" value="Peptidase_M14"/>
    <property type="match status" value="1"/>
</dbReference>
<evidence type="ECO:0000256" key="3">
    <source>
        <dbReference type="PROSITE-ProRule" id="PRU01379"/>
    </source>
</evidence>